<gene>
    <name evidence="1" type="ORF">COY32_06225</name>
</gene>
<accession>A0A2M7TFD6</accession>
<protein>
    <submittedName>
        <fullName evidence="1">Uncharacterized protein</fullName>
    </submittedName>
</protein>
<evidence type="ECO:0000313" key="1">
    <source>
        <dbReference type="EMBL" id="PIZ44555.1"/>
    </source>
</evidence>
<sequence length="162" mass="17627">MTIKNTKSKGFSITSNGSEAILKGDHIELIRPTDEGNQEPYEIRSSGEYDLGRIGVEASKISNADGLCYLLFADEITVGYFPFPPEQMTEKIIEKFDTIDILLIDGNAGEIAETLSPGIIIPLNNGEEFAKYRGAALPEVSNTLTINSSDQLPEETTVINLG</sequence>
<comment type="caution">
    <text evidence="1">The sequence shown here is derived from an EMBL/GenBank/DDBJ whole genome shotgun (WGS) entry which is preliminary data.</text>
</comment>
<name>A0A2M7TFD6_UNCKA</name>
<proteinExistence type="predicted"/>
<dbReference type="AlphaFoldDB" id="A0A2M7TFD6"/>
<dbReference type="Proteomes" id="UP000228920">
    <property type="component" value="Unassembled WGS sequence"/>
</dbReference>
<evidence type="ECO:0000313" key="2">
    <source>
        <dbReference type="Proteomes" id="UP000228920"/>
    </source>
</evidence>
<organism evidence="1 2">
    <name type="scientific">candidate division WWE3 bacterium CG_4_10_14_0_2_um_filter_41_14</name>
    <dbReference type="NCBI Taxonomy" id="1975072"/>
    <lineage>
        <taxon>Bacteria</taxon>
        <taxon>Katanobacteria</taxon>
    </lineage>
</organism>
<reference evidence="2" key="1">
    <citation type="submission" date="2017-09" db="EMBL/GenBank/DDBJ databases">
        <title>Depth-based differentiation of microbial function through sediment-hosted aquifers and enrichment of novel symbionts in the deep terrestrial subsurface.</title>
        <authorList>
            <person name="Probst A.J."/>
            <person name="Ladd B."/>
            <person name="Jarett J.K."/>
            <person name="Geller-Mcgrath D.E."/>
            <person name="Sieber C.M.K."/>
            <person name="Emerson J.B."/>
            <person name="Anantharaman K."/>
            <person name="Thomas B.C."/>
            <person name="Malmstrom R."/>
            <person name="Stieglmeier M."/>
            <person name="Klingl A."/>
            <person name="Woyke T."/>
            <person name="Ryan C.M."/>
            <person name="Banfield J.F."/>
        </authorList>
    </citation>
    <scope>NUCLEOTIDE SEQUENCE [LARGE SCALE GENOMIC DNA]</scope>
</reference>
<dbReference type="EMBL" id="PFNL01000173">
    <property type="protein sequence ID" value="PIZ44555.1"/>
    <property type="molecule type" value="Genomic_DNA"/>
</dbReference>